<dbReference type="AlphaFoldDB" id="A0A2T8FEL4"/>
<keyword evidence="1" id="KW-1133">Transmembrane helix</keyword>
<comment type="caution">
    <text evidence="2">The sequence shown here is derived from an EMBL/GenBank/DDBJ whole genome shotgun (WGS) entry which is preliminary data.</text>
</comment>
<reference evidence="2 3" key="1">
    <citation type="submission" date="2018-04" db="EMBL/GenBank/DDBJ databases">
        <title>Genome of Nocardioides gansuensis WSJ-1.</title>
        <authorList>
            <person name="Wu S."/>
            <person name="Wang G."/>
        </authorList>
    </citation>
    <scope>NUCLEOTIDE SEQUENCE [LARGE SCALE GENOMIC DNA]</scope>
    <source>
        <strain evidence="2 3">WSJ-1</strain>
    </source>
</reference>
<organism evidence="2 3">
    <name type="scientific">Nocardioides gansuensis</name>
    <dbReference type="NCBI Taxonomy" id="2138300"/>
    <lineage>
        <taxon>Bacteria</taxon>
        <taxon>Bacillati</taxon>
        <taxon>Actinomycetota</taxon>
        <taxon>Actinomycetes</taxon>
        <taxon>Propionibacteriales</taxon>
        <taxon>Nocardioidaceae</taxon>
        <taxon>Nocardioides</taxon>
    </lineage>
</organism>
<keyword evidence="1" id="KW-0812">Transmembrane</keyword>
<gene>
    <name evidence="2" type="ORF">DDE18_00365</name>
</gene>
<evidence type="ECO:0000256" key="1">
    <source>
        <dbReference type="SAM" id="Phobius"/>
    </source>
</evidence>
<evidence type="ECO:0008006" key="4">
    <source>
        <dbReference type="Google" id="ProtNLM"/>
    </source>
</evidence>
<sequence>MTVVRRAAPLLKDAVLLELALYKALLRWLLRRPDVPAGSTPVGYSRLAGPMIWLWIFGSAVEVVVLDVVLHRWLPWLRMPLLVVGIWGLLWMLGLLASYRVRPHLLTDTVLRVRNGGRTEVVVPLEAVESVRTVEHELPGVIKAVHVEDDLLLVGVSSRTNLELTMREPTALRLPHGTVTVSRVGLWVDEPREVAARLRVRRPQTPRR</sequence>
<protein>
    <recommendedName>
        <fullName evidence="4">DUF304 domain-containing protein</fullName>
    </recommendedName>
</protein>
<evidence type="ECO:0000313" key="2">
    <source>
        <dbReference type="EMBL" id="PVG84135.1"/>
    </source>
</evidence>
<accession>A0A2T8FEL4</accession>
<dbReference type="Proteomes" id="UP000246018">
    <property type="component" value="Unassembled WGS sequence"/>
</dbReference>
<dbReference type="RefSeq" id="WP_116570264.1">
    <property type="nucleotide sequence ID" value="NZ_QDGZ01000001.1"/>
</dbReference>
<proteinExistence type="predicted"/>
<keyword evidence="1" id="KW-0472">Membrane</keyword>
<dbReference type="OrthoDB" id="4990523at2"/>
<keyword evidence="3" id="KW-1185">Reference proteome</keyword>
<feature type="transmembrane region" description="Helical" evidence="1">
    <location>
        <begin position="76"/>
        <end position="97"/>
    </location>
</feature>
<evidence type="ECO:0000313" key="3">
    <source>
        <dbReference type="Proteomes" id="UP000246018"/>
    </source>
</evidence>
<dbReference type="EMBL" id="QDGZ01000001">
    <property type="protein sequence ID" value="PVG84135.1"/>
    <property type="molecule type" value="Genomic_DNA"/>
</dbReference>
<feature type="transmembrane region" description="Helical" evidence="1">
    <location>
        <begin position="51"/>
        <end position="70"/>
    </location>
</feature>
<name>A0A2T8FEL4_9ACTN</name>